<keyword evidence="3" id="KW-0596">Phosphopantetheine</keyword>
<dbReference type="SMART" id="SM00825">
    <property type="entry name" value="PKS_KS"/>
    <property type="match status" value="1"/>
</dbReference>
<dbReference type="InterPro" id="IPR014031">
    <property type="entry name" value="Ketoacyl_synth_C"/>
</dbReference>
<dbReference type="Proteomes" id="UP000189670">
    <property type="component" value="Unassembled WGS sequence"/>
</dbReference>
<dbReference type="InterPro" id="IPR050091">
    <property type="entry name" value="PKS_NRPS_Biosynth_Enz"/>
</dbReference>
<dbReference type="FunFam" id="3.40.47.10:FF:000042">
    <property type="entry name" value="Polyketide synthase Pks13"/>
    <property type="match status" value="1"/>
</dbReference>
<comment type="caution">
    <text evidence="13">The sequence shown here is derived from an EMBL/GenBank/DDBJ whole genome shotgun (WGS) entry which is preliminary data.</text>
</comment>
<feature type="non-terminal residue" evidence="13">
    <location>
        <position position="1317"/>
    </location>
</feature>
<evidence type="ECO:0000256" key="4">
    <source>
        <dbReference type="ARBA" id="ARBA00022490"/>
    </source>
</evidence>
<dbReference type="Pfam" id="PF22336">
    <property type="entry name" value="RhiE-like_linker"/>
    <property type="match status" value="1"/>
</dbReference>
<evidence type="ECO:0000256" key="5">
    <source>
        <dbReference type="ARBA" id="ARBA00022553"/>
    </source>
</evidence>
<dbReference type="InterPro" id="IPR054514">
    <property type="entry name" value="RhiE-like_linker"/>
</dbReference>
<evidence type="ECO:0000256" key="10">
    <source>
        <dbReference type="ARBA" id="ARBA00023268"/>
    </source>
</evidence>
<keyword evidence="8" id="KW-0276">Fatty acid metabolism</keyword>
<evidence type="ECO:0000259" key="12">
    <source>
        <dbReference type="PROSITE" id="PS52004"/>
    </source>
</evidence>
<feature type="domain" description="Ketosynthase family 3 (KS3)" evidence="12">
    <location>
        <begin position="1236"/>
        <end position="1317"/>
    </location>
</feature>
<comment type="subcellular location">
    <subcellularLocation>
        <location evidence="1">Cytoplasm</location>
    </subcellularLocation>
</comment>
<organism evidence="13 14">
    <name type="scientific">Candidatus Magnetoglobus multicellularis str. Araruama</name>
    <dbReference type="NCBI Taxonomy" id="890399"/>
    <lineage>
        <taxon>Bacteria</taxon>
        <taxon>Pseudomonadati</taxon>
        <taxon>Thermodesulfobacteriota</taxon>
        <taxon>Desulfobacteria</taxon>
        <taxon>Desulfobacterales</taxon>
        <taxon>Desulfobacteraceae</taxon>
        <taxon>Candidatus Magnetoglobus</taxon>
    </lineage>
</organism>
<dbReference type="GO" id="GO:0006633">
    <property type="term" value="P:fatty acid biosynthetic process"/>
    <property type="evidence" value="ECO:0007669"/>
    <property type="project" value="TreeGrafter"/>
</dbReference>
<evidence type="ECO:0000256" key="7">
    <source>
        <dbReference type="ARBA" id="ARBA00022737"/>
    </source>
</evidence>
<feature type="domain" description="Carrier" evidence="11">
    <location>
        <begin position="1118"/>
        <end position="1195"/>
    </location>
</feature>
<dbReference type="EMBL" id="ATBP01000408">
    <property type="protein sequence ID" value="ETR70538.1"/>
    <property type="molecule type" value="Genomic_DNA"/>
</dbReference>
<feature type="domain" description="Ketosynthase family 3 (KS3)" evidence="12">
    <location>
        <begin position="7"/>
        <end position="435"/>
    </location>
</feature>
<dbReference type="InterPro" id="IPR049490">
    <property type="entry name" value="C883_1060-like_KR_N"/>
</dbReference>
<dbReference type="InterPro" id="IPR036736">
    <property type="entry name" value="ACP-like_sf"/>
</dbReference>
<evidence type="ECO:0000256" key="9">
    <source>
        <dbReference type="ARBA" id="ARBA00023098"/>
    </source>
</evidence>
<dbReference type="Gene3D" id="1.10.1240.100">
    <property type="match status" value="1"/>
</dbReference>
<evidence type="ECO:0000256" key="3">
    <source>
        <dbReference type="ARBA" id="ARBA00022450"/>
    </source>
</evidence>
<dbReference type="GO" id="GO:0071770">
    <property type="term" value="P:DIM/DIP cell wall layer assembly"/>
    <property type="evidence" value="ECO:0007669"/>
    <property type="project" value="TreeGrafter"/>
</dbReference>
<dbReference type="SMART" id="SM00822">
    <property type="entry name" value="PKS_KR"/>
    <property type="match status" value="1"/>
</dbReference>
<dbReference type="InterPro" id="IPR020841">
    <property type="entry name" value="PKS_Beta-ketoAc_synthase_dom"/>
</dbReference>
<keyword evidence="6" id="KW-0808">Transferase</keyword>
<dbReference type="Pfam" id="PF02801">
    <property type="entry name" value="Ketoacyl-synt_C"/>
    <property type="match status" value="1"/>
</dbReference>
<comment type="pathway">
    <text evidence="2">Antibiotic biosynthesis.</text>
</comment>
<dbReference type="InterPro" id="IPR014030">
    <property type="entry name" value="Ketoacyl_synth_N"/>
</dbReference>
<evidence type="ECO:0000259" key="11">
    <source>
        <dbReference type="PROSITE" id="PS50075"/>
    </source>
</evidence>
<dbReference type="GO" id="GO:0005886">
    <property type="term" value="C:plasma membrane"/>
    <property type="evidence" value="ECO:0007669"/>
    <property type="project" value="TreeGrafter"/>
</dbReference>
<dbReference type="Pfam" id="PF00109">
    <property type="entry name" value="ketoacyl-synt"/>
    <property type="match status" value="2"/>
</dbReference>
<sequence length="1317" mass="147133">MNHSWHANSIAIIGMAGRFPKAENIYQYWNNIENAVESVTFLSEEELLQTGITANQFNHPNYVKAASFLENADCFDADFFGYTPREAASMAPSHRLFLEIAWKALEDAGYGNSFQGECIGVFGGDGPVVSSYMISEPGIHNNLAGMTGSIEHVGNDKDYLCTKVSYRLNLKGPGLTIQTACSTSLVAVHMACQSLLNSECDMALAGGVNIRIPQKTGYMINDSPLFSPDGHCRPFDAEANGTIFGSAVGIVLLKPLETAIKDNDHIYAVIRGSAINNDGASKMSYWASSADGLSDTVSEALALAQIDPKTVGYVEAHGTGTALGDPVEIIALSRVFRQYSSEKQFCALGSVKSNIGHTDAASGIAGLIKTVMMLKHRILPPTLNVSTPNPKCNFPDSPFFVNNTSMEWIKDKTNRRAIVNSMGIGGTNASVVLEEYVDENIVSEKCIDNSSDIESTDPKIIVLSAKNKERLQDYAKILLDYCSGNSQDISLIDMAYTLQIGRESMDERLAMVVSDMDELIEKLFQFTQKTKNQTGIYTGNSKQHDKKRDLLVSGEEGKIFINAILQAKNVSKIAQLWVSGIDIDWQLLYDTPPKRIALPTYPFEKKRYWIAPPISPQINIRHNNQKESSHQSTLYFVENWKQSENNKIDHYDHSSLLIFANEKSIVSLFEKQFNASVIAIYPGETFKIIAPNSYQIQPDSAADFEQLVHLIKAFPKTIVHAWSQESFDSDPKWIETHLNQSLHALFHLIKSLGQHKHDSFNLIYAYQISKNDSNPVYESIRAFACAVREEHANIAVKTIGLDSFSNLSWVIEKECHAPEADIRYVDQTRYIRYMEETNCPQMSTLPIKENGVYLITGGVGVLGLIIAQFLSTQKNVRLIICGRKKQPQSPQLESIQEIQANGSTVEYFQADIAIQQDVTSLIEKIMAAYQTIDGIFHCAGVIRPGYIYNKPSTDMLEVLSSKVFGTIYLDDATKDIGLDFFVMYSSVSSIMANMGLSDYAYANSFLDHFARRRQQLEAAKKRSGKTISINWPMWAESGMNYSDSTQNILQFLKDTIGIIPIETHQATNILACLLSNSMNQLVVIPGLRGKIQYYIEKSCLDNLQIEKPISSEPVNMSEMIEKTNYDLKQMIFDILGIEINLMDNDDNIENFGFDSITFTSFATAINDFYNLNITPALFYGTQTIAELSLLLIENNPQIFQALYAPKNAEQKTSETKIIPQFLPPKPIVTRHYSTENAPVAIIGMSAIFPQSENISTFWEHIIAGHDLISEVPEDRWDSRIYPIKWGGFIPDVDKFDPQFFGISPKEAEFMDPQQRLC</sequence>
<dbReference type="Gene3D" id="3.40.47.10">
    <property type="match status" value="2"/>
</dbReference>
<dbReference type="SUPFAM" id="SSF51735">
    <property type="entry name" value="NAD(P)-binding Rossmann-fold domains"/>
    <property type="match status" value="1"/>
</dbReference>
<name>A0A1V1P6X2_9BACT</name>
<dbReference type="Pfam" id="PF00550">
    <property type="entry name" value="PP-binding"/>
    <property type="match status" value="1"/>
</dbReference>
<dbReference type="Gene3D" id="3.40.50.720">
    <property type="entry name" value="NAD(P)-binding Rossmann-like Domain"/>
    <property type="match status" value="1"/>
</dbReference>
<dbReference type="PROSITE" id="PS52004">
    <property type="entry name" value="KS3_2"/>
    <property type="match status" value="2"/>
</dbReference>
<reference evidence="14" key="1">
    <citation type="submission" date="2012-11" db="EMBL/GenBank/DDBJ databases">
        <authorList>
            <person name="Lucero-Rivera Y.E."/>
            <person name="Tovar-Ramirez D."/>
        </authorList>
    </citation>
    <scope>NUCLEOTIDE SEQUENCE [LARGE SCALE GENOMIC DNA]</scope>
    <source>
        <strain evidence="14">Araruama</strain>
    </source>
</reference>
<dbReference type="SUPFAM" id="SSF47336">
    <property type="entry name" value="ACP-like"/>
    <property type="match status" value="1"/>
</dbReference>
<keyword evidence="4" id="KW-0963">Cytoplasm</keyword>
<dbReference type="Pfam" id="PF21394">
    <property type="entry name" value="Beta-ketacyl_N"/>
    <property type="match status" value="1"/>
</dbReference>
<evidence type="ECO:0000313" key="13">
    <source>
        <dbReference type="EMBL" id="ETR70538.1"/>
    </source>
</evidence>
<dbReference type="PANTHER" id="PTHR43775:SF37">
    <property type="entry name" value="SI:DKEY-61P9.11"/>
    <property type="match status" value="1"/>
</dbReference>
<evidence type="ECO:0000256" key="6">
    <source>
        <dbReference type="ARBA" id="ARBA00022679"/>
    </source>
</evidence>
<dbReference type="PROSITE" id="PS50075">
    <property type="entry name" value="CARRIER"/>
    <property type="match status" value="1"/>
</dbReference>
<dbReference type="Pfam" id="PF08659">
    <property type="entry name" value="KR"/>
    <property type="match status" value="1"/>
</dbReference>
<accession>A0A1V1P6X2</accession>
<evidence type="ECO:0000256" key="1">
    <source>
        <dbReference type="ARBA" id="ARBA00004496"/>
    </source>
</evidence>
<dbReference type="InterPro" id="IPR013968">
    <property type="entry name" value="PKS_KR"/>
</dbReference>
<protein>
    <submittedName>
        <fullName evidence="13">Uncharacterized protein</fullName>
    </submittedName>
</protein>
<dbReference type="GO" id="GO:0005737">
    <property type="term" value="C:cytoplasm"/>
    <property type="evidence" value="ECO:0007669"/>
    <property type="project" value="UniProtKB-SubCell"/>
</dbReference>
<proteinExistence type="predicted"/>
<keyword evidence="7" id="KW-0677">Repeat</keyword>
<evidence type="ECO:0000256" key="8">
    <source>
        <dbReference type="ARBA" id="ARBA00022832"/>
    </source>
</evidence>
<keyword evidence="5" id="KW-0597">Phosphoprotein</keyword>
<evidence type="ECO:0000256" key="2">
    <source>
        <dbReference type="ARBA" id="ARBA00004792"/>
    </source>
</evidence>
<dbReference type="CDD" id="cd00833">
    <property type="entry name" value="PKS"/>
    <property type="match status" value="1"/>
</dbReference>
<dbReference type="InterPro" id="IPR057326">
    <property type="entry name" value="KR_dom"/>
</dbReference>
<dbReference type="InterPro" id="IPR016039">
    <property type="entry name" value="Thiolase-like"/>
</dbReference>
<evidence type="ECO:0000313" key="14">
    <source>
        <dbReference type="Proteomes" id="UP000189670"/>
    </source>
</evidence>
<keyword evidence="10" id="KW-0511">Multifunctional enzyme</keyword>
<gene>
    <name evidence="13" type="ORF">OMM_08741</name>
</gene>
<dbReference type="InterPro" id="IPR036291">
    <property type="entry name" value="NAD(P)-bd_dom_sf"/>
</dbReference>
<dbReference type="PANTHER" id="PTHR43775">
    <property type="entry name" value="FATTY ACID SYNTHASE"/>
    <property type="match status" value="1"/>
</dbReference>
<keyword evidence="9" id="KW-0443">Lipid metabolism</keyword>
<dbReference type="InterPro" id="IPR009081">
    <property type="entry name" value="PP-bd_ACP"/>
</dbReference>
<dbReference type="SUPFAM" id="SSF53901">
    <property type="entry name" value="Thiolase-like"/>
    <property type="match status" value="2"/>
</dbReference>
<dbReference type="GO" id="GO:0004312">
    <property type="term" value="F:fatty acid synthase activity"/>
    <property type="evidence" value="ECO:0007669"/>
    <property type="project" value="TreeGrafter"/>
</dbReference>
<dbReference type="CDD" id="cd08953">
    <property type="entry name" value="KR_2_SDR_x"/>
    <property type="match status" value="1"/>
</dbReference>
<dbReference type="Gene3D" id="1.10.1200.10">
    <property type="entry name" value="ACP-like"/>
    <property type="match status" value="1"/>
</dbReference>